<reference evidence="2" key="1">
    <citation type="journal article" date="2020" name="New Phytol.">
        <title>Comparative genomics reveals dynamic genome evolution in host specialist ectomycorrhizal fungi.</title>
        <authorList>
            <person name="Lofgren L.A."/>
            <person name="Nguyen N.H."/>
            <person name="Vilgalys R."/>
            <person name="Ruytinx J."/>
            <person name="Liao H.L."/>
            <person name="Branco S."/>
            <person name="Kuo A."/>
            <person name="LaButti K."/>
            <person name="Lipzen A."/>
            <person name="Andreopoulos W."/>
            <person name="Pangilinan J."/>
            <person name="Riley R."/>
            <person name="Hundley H."/>
            <person name="Na H."/>
            <person name="Barry K."/>
            <person name="Grigoriev I.V."/>
            <person name="Stajich J.E."/>
            <person name="Kennedy P.G."/>
        </authorList>
    </citation>
    <scope>NUCLEOTIDE SEQUENCE</scope>
    <source>
        <strain evidence="2">FC203</strain>
    </source>
</reference>
<evidence type="ECO:0000256" key="1">
    <source>
        <dbReference type="SAM" id="MobiDB-lite"/>
    </source>
</evidence>
<dbReference type="AlphaFoldDB" id="A0AAD4HIB7"/>
<evidence type="ECO:0000313" key="2">
    <source>
        <dbReference type="EMBL" id="KAG1897251.1"/>
    </source>
</evidence>
<dbReference type="EMBL" id="JABBWK010000048">
    <property type="protein sequence ID" value="KAG1897251.1"/>
    <property type="molecule type" value="Genomic_DNA"/>
</dbReference>
<keyword evidence="3" id="KW-1185">Reference proteome</keyword>
<dbReference type="GeneID" id="64661867"/>
<proteinExistence type="predicted"/>
<accession>A0AAD4HIB7</accession>
<evidence type="ECO:0000313" key="3">
    <source>
        <dbReference type="Proteomes" id="UP001195769"/>
    </source>
</evidence>
<dbReference type="RefSeq" id="XP_041222827.1">
    <property type="nucleotide sequence ID" value="XM_041367569.1"/>
</dbReference>
<gene>
    <name evidence="2" type="ORF">F5891DRAFT_1192195</name>
</gene>
<dbReference type="Proteomes" id="UP001195769">
    <property type="component" value="Unassembled WGS sequence"/>
</dbReference>
<organism evidence="2 3">
    <name type="scientific">Suillus fuscotomentosus</name>
    <dbReference type="NCBI Taxonomy" id="1912939"/>
    <lineage>
        <taxon>Eukaryota</taxon>
        <taxon>Fungi</taxon>
        <taxon>Dikarya</taxon>
        <taxon>Basidiomycota</taxon>
        <taxon>Agaricomycotina</taxon>
        <taxon>Agaricomycetes</taxon>
        <taxon>Agaricomycetidae</taxon>
        <taxon>Boletales</taxon>
        <taxon>Suillineae</taxon>
        <taxon>Suillaceae</taxon>
        <taxon>Suillus</taxon>
    </lineage>
</organism>
<name>A0AAD4HIB7_9AGAM</name>
<feature type="region of interest" description="Disordered" evidence="1">
    <location>
        <begin position="1"/>
        <end position="60"/>
    </location>
</feature>
<sequence length="438" mass="49151">MDMSDFEWQSHAAFDHGDGPSAGHHTYDSYPNTQGNVDFEQPVQHYDGPGSQFSAGGHLELPTHDISHLNVQHGNYLVPSGSSQQGVQMTLPHSFQAHDGGGHYYDGHNYNFTLSHGTDDPPPLPDTYHSVAPLDPIPEVTTQKLIRGRHTSRKTKHATSTWTKFLNSKYVTQESSLSMEQASSSFVFLTPTLLQDFKGDARTDMFKNLFEDNLFPSASELSTIANNTLDATIARYTSNNVNHGHELIRWKSGPDAKNLLARLKAILKEIHGDFEEVASISWISAYDLSLDLSLSRDEMQAARVANIAALLSDFLFADKIVEVTMDDGQIRLCRTPCGHKAIFDLLEHIISCKQYSRYIPLDTESWQPLLTNVIALAVTSRAWSLQKALAGPWSAALDFRGEENKVYYTFTKSRLRMLPEDEHLRFEALMISMHRALR</sequence>
<comment type="caution">
    <text evidence="2">The sequence shown here is derived from an EMBL/GenBank/DDBJ whole genome shotgun (WGS) entry which is preliminary data.</text>
</comment>
<protein>
    <submittedName>
        <fullName evidence="2">Uncharacterized protein</fullName>
    </submittedName>
</protein>